<feature type="transmembrane region" description="Helical" evidence="3">
    <location>
        <begin position="38"/>
        <end position="59"/>
    </location>
</feature>
<dbReference type="SUPFAM" id="SSF81631">
    <property type="entry name" value="PAP/OAS1 substrate-binding domain"/>
    <property type="match status" value="1"/>
</dbReference>
<reference evidence="5 6" key="1">
    <citation type="submission" date="2022-05" db="EMBL/GenBank/DDBJ databases">
        <authorList>
            <consortium name="Genoscope - CEA"/>
            <person name="William W."/>
        </authorList>
    </citation>
    <scope>NUCLEOTIDE SEQUENCE [LARGE SCALE GENOMIC DNA]</scope>
</reference>
<keyword evidence="2" id="KW-0863">Zinc-finger</keyword>
<dbReference type="PROSITE" id="PS00028">
    <property type="entry name" value="ZINC_FINGER_C2H2_1"/>
    <property type="match status" value="1"/>
</dbReference>
<evidence type="ECO:0000313" key="5">
    <source>
        <dbReference type="EMBL" id="CAH3018735.1"/>
    </source>
</evidence>
<dbReference type="Pfam" id="PF10421">
    <property type="entry name" value="OAS1_C"/>
    <property type="match status" value="1"/>
</dbReference>
<accession>A0ABN8LSY1</accession>
<dbReference type="InterPro" id="IPR013087">
    <property type="entry name" value="Znf_C2H2_type"/>
</dbReference>
<dbReference type="Proteomes" id="UP001159427">
    <property type="component" value="Unassembled WGS sequence"/>
</dbReference>
<name>A0ABN8LSY1_9CNID</name>
<dbReference type="PANTHER" id="PTHR11258">
    <property type="entry name" value="2-5 OLIGOADENYLATE SYNTHETASE"/>
    <property type="match status" value="1"/>
</dbReference>
<keyword evidence="6" id="KW-1185">Reference proteome</keyword>
<gene>
    <name evidence="5" type="ORF">PEVE_00044552</name>
</gene>
<dbReference type="PANTHER" id="PTHR11258:SF11">
    <property type="entry name" value="C2H2-TYPE DOMAIN-CONTAINING PROTEIN"/>
    <property type="match status" value="1"/>
</dbReference>
<dbReference type="PROSITE" id="PS50152">
    <property type="entry name" value="25A_SYNTH_3"/>
    <property type="match status" value="1"/>
</dbReference>
<keyword evidence="2" id="KW-0479">Metal-binding</keyword>
<dbReference type="InterPro" id="IPR043519">
    <property type="entry name" value="NT_sf"/>
</dbReference>
<evidence type="ECO:0000259" key="4">
    <source>
        <dbReference type="PROSITE" id="PS50157"/>
    </source>
</evidence>
<sequence>MASRYGSKPFECTVCRKRFTTDNGRDQHQRDVHGYTGIHFALVSVLYAKTFIWPLWHYGEGYSTAVHRPTVAETSFKEFIVALMLLFGPPVLVCLLAILYLCGFKSSCQGEMLGEAQTATKRQKSNRFYKQNNNFARPPRVFVNFFEGAIRVNHNSSLDLNKFIHDELQPNEKFHRLFNDAVDSLYRELQTDLKGTEYAVHNLIKVGGQTAPLPSPEKWVVKKDAGEKGGSIAKGTAIKNDADLDCVMVMNSIDNASQLRKKLLAIKDKLESCLTGSIGGSWKLVSEQKETRFSLQFSMSRYPGETVEVDLLPTFEANVRPDIDAFLEREKFYRNMLDDTTNWQYYSAALVLIQRHFVTERPALVKDLIRLVKYWRKTFLPKKSAKRLPPSYLLELLTIHAWQNANRPERFDVKIGFKAVIESLKNHQRLRVSWGDYYREDLIPSSLKRGPYIIDPANPTNNLYDKVKCWPLVKKVAEETTQKPLLRN</sequence>
<comment type="similarity">
    <text evidence="1">Belongs to the 2-5A synthase family.</text>
</comment>
<feature type="transmembrane region" description="Helical" evidence="3">
    <location>
        <begin position="79"/>
        <end position="102"/>
    </location>
</feature>
<feature type="domain" description="C2H2-type" evidence="4">
    <location>
        <begin position="10"/>
        <end position="33"/>
    </location>
</feature>
<evidence type="ECO:0000313" key="6">
    <source>
        <dbReference type="Proteomes" id="UP001159427"/>
    </source>
</evidence>
<dbReference type="Gene3D" id="1.10.1410.20">
    <property type="entry name" value="2'-5'-oligoadenylate synthetase 1, domain 2"/>
    <property type="match status" value="1"/>
</dbReference>
<dbReference type="PROSITE" id="PS50157">
    <property type="entry name" value="ZINC_FINGER_C2H2_2"/>
    <property type="match status" value="1"/>
</dbReference>
<dbReference type="SUPFAM" id="SSF81301">
    <property type="entry name" value="Nucleotidyltransferase"/>
    <property type="match status" value="1"/>
</dbReference>
<keyword evidence="2" id="KW-0862">Zinc</keyword>
<dbReference type="Gene3D" id="3.30.460.10">
    <property type="entry name" value="Beta Polymerase, domain 2"/>
    <property type="match status" value="2"/>
</dbReference>
<organism evidence="5 6">
    <name type="scientific">Porites evermanni</name>
    <dbReference type="NCBI Taxonomy" id="104178"/>
    <lineage>
        <taxon>Eukaryota</taxon>
        <taxon>Metazoa</taxon>
        <taxon>Cnidaria</taxon>
        <taxon>Anthozoa</taxon>
        <taxon>Hexacorallia</taxon>
        <taxon>Scleractinia</taxon>
        <taxon>Fungiina</taxon>
        <taxon>Poritidae</taxon>
        <taxon>Porites</taxon>
    </lineage>
</organism>
<evidence type="ECO:0000256" key="1">
    <source>
        <dbReference type="ARBA" id="ARBA00009526"/>
    </source>
</evidence>
<dbReference type="Gene3D" id="3.30.160.60">
    <property type="entry name" value="Classic Zinc Finger"/>
    <property type="match status" value="1"/>
</dbReference>
<keyword evidence="3" id="KW-1133">Transmembrane helix</keyword>
<protein>
    <recommendedName>
        <fullName evidence="4">C2H2-type domain-containing protein</fullName>
    </recommendedName>
</protein>
<dbReference type="InterPro" id="IPR018952">
    <property type="entry name" value="2-5-oligoAdlate_synth_1_dom2/C"/>
</dbReference>
<keyword evidence="3" id="KW-0472">Membrane</keyword>
<feature type="non-terminal residue" evidence="5">
    <location>
        <position position="488"/>
    </location>
</feature>
<proteinExistence type="inferred from homology"/>
<dbReference type="EMBL" id="CALNXI010000095">
    <property type="protein sequence ID" value="CAH3018735.1"/>
    <property type="molecule type" value="Genomic_DNA"/>
</dbReference>
<comment type="caution">
    <text evidence="5">The sequence shown here is derived from an EMBL/GenBank/DDBJ whole genome shotgun (WGS) entry which is preliminary data.</text>
</comment>
<evidence type="ECO:0000256" key="3">
    <source>
        <dbReference type="SAM" id="Phobius"/>
    </source>
</evidence>
<keyword evidence="3" id="KW-0812">Transmembrane</keyword>
<evidence type="ECO:0000256" key="2">
    <source>
        <dbReference type="PROSITE-ProRule" id="PRU00042"/>
    </source>
</evidence>